<sequence>MPRAVDVEPSPQRGSPPMKPRARHSSSQRSWPWEGVIADITQLSWDIARQLRCIRGGVARGEDRPAPFLTPPSSGIVYTSTFDPGPPKLNLP</sequence>
<name>A0A177AEK3_9PEZI</name>
<gene>
    <name evidence="2" type="ORF">VC83_04100</name>
</gene>
<feature type="region of interest" description="Disordered" evidence="1">
    <location>
        <begin position="1"/>
        <end position="31"/>
    </location>
</feature>
<dbReference type="RefSeq" id="XP_024324974.1">
    <property type="nucleotide sequence ID" value="XM_024467736.1"/>
</dbReference>
<accession>A0A177AEK3</accession>
<feature type="region of interest" description="Disordered" evidence="1">
    <location>
        <begin position="60"/>
        <end position="92"/>
    </location>
</feature>
<evidence type="ECO:0000313" key="2">
    <source>
        <dbReference type="EMBL" id="OAF59691.1"/>
    </source>
</evidence>
<organism evidence="2">
    <name type="scientific">Pseudogymnoascus destructans</name>
    <dbReference type="NCBI Taxonomy" id="655981"/>
    <lineage>
        <taxon>Eukaryota</taxon>
        <taxon>Fungi</taxon>
        <taxon>Dikarya</taxon>
        <taxon>Ascomycota</taxon>
        <taxon>Pezizomycotina</taxon>
        <taxon>Leotiomycetes</taxon>
        <taxon>Thelebolales</taxon>
        <taxon>Thelebolaceae</taxon>
        <taxon>Pseudogymnoascus</taxon>
    </lineage>
</organism>
<evidence type="ECO:0000256" key="1">
    <source>
        <dbReference type="SAM" id="MobiDB-lite"/>
    </source>
</evidence>
<feature type="compositionally biased region" description="Polar residues" evidence="1">
    <location>
        <begin position="71"/>
        <end position="82"/>
    </location>
</feature>
<proteinExistence type="predicted"/>
<dbReference type="GeneID" id="36287173"/>
<protein>
    <submittedName>
        <fullName evidence="2">Uncharacterized protein</fullName>
    </submittedName>
</protein>
<reference evidence="2" key="1">
    <citation type="submission" date="2016-03" db="EMBL/GenBank/DDBJ databases">
        <title>Updated assembly of Pseudogymnoascus destructans, the fungus causing white-nose syndrome of bats.</title>
        <authorList>
            <person name="Palmer J.M."/>
            <person name="Drees K.P."/>
            <person name="Foster J.T."/>
            <person name="Lindner D.L."/>
        </authorList>
    </citation>
    <scope>NUCLEOTIDE SEQUENCE [LARGE SCALE GENOMIC DNA]</scope>
    <source>
        <strain evidence="2">20631-21</strain>
    </source>
</reference>
<dbReference type="AlphaFoldDB" id="A0A177AEK3"/>
<dbReference type="EMBL" id="KV441393">
    <property type="protein sequence ID" value="OAF59691.1"/>
    <property type="molecule type" value="Genomic_DNA"/>
</dbReference>
<dbReference type="Proteomes" id="UP000077154">
    <property type="component" value="Unassembled WGS sequence"/>
</dbReference>